<reference evidence="1" key="1">
    <citation type="journal article" date="2007" name="Science">
        <title>Draft genome of the filarial nematode parasite Brugia malayi.</title>
        <authorList>
            <person name="Ghedin E."/>
            <person name="Wang S."/>
            <person name="Spiro D."/>
            <person name="Caler E."/>
            <person name="Zhao Q."/>
            <person name="Crabtree J."/>
            <person name="Allen J.E."/>
            <person name="Delcher A.L."/>
            <person name="Guiliano D.B."/>
            <person name="Miranda-Saavedra D."/>
            <person name="Angiuoli S.V."/>
            <person name="Creasy T."/>
            <person name="Amedeo P."/>
            <person name="Haas B."/>
            <person name="El-Sayed N.M."/>
            <person name="Wortman J.R."/>
            <person name="Feldblyum T."/>
            <person name="Tallon L."/>
            <person name="Schatz M."/>
            <person name="Shumway M."/>
            <person name="Koo H."/>
            <person name="Salzberg S.L."/>
            <person name="Schobel S."/>
            <person name="Pertea M."/>
            <person name="Pop M."/>
            <person name="White O."/>
            <person name="Barton G.J."/>
            <person name="Carlow C.K."/>
            <person name="Crawford M.J."/>
            <person name="Daub J."/>
            <person name="Dimmic M.W."/>
            <person name="Estes C.F."/>
            <person name="Foster J.M."/>
            <person name="Ganatra M."/>
            <person name="Gregory W.F."/>
            <person name="Johnson N.M."/>
            <person name="Jin J."/>
            <person name="Komuniecki R."/>
            <person name="Korf I."/>
            <person name="Kumar S."/>
            <person name="Laney S."/>
            <person name="Li B.W."/>
            <person name="Li W."/>
            <person name="Lindblom T.H."/>
            <person name="Lustigman S."/>
            <person name="Ma D."/>
            <person name="Maina C.V."/>
            <person name="Martin D.M."/>
            <person name="McCarter J.P."/>
            <person name="McReynolds L."/>
            <person name="Mitreva M."/>
            <person name="Nutman T.B."/>
            <person name="Parkinson J."/>
            <person name="Peregrin-Alvarez J.M."/>
            <person name="Poole C."/>
            <person name="Ren Q."/>
            <person name="Saunders L."/>
            <person name="Sluder A.E."/>
            <person name="Smith K."/>
            <person name="Stanke M."/>
            <person name="Unnasch T.R."/>
            <person name="Ware J."/>
            <person name="Wei A.D."/>
            <person name="Weil G."/>
            <person name="Williams D.J."/>
            <person name="Zhang Y."/>
            <person name="Williams S.A."/>
            <person name="Fraser-Liggett C."/>
            <person name="Slatko B."/>
            <person name="Blaxter M.L."/>
            <person name="Scott A.L."/>
        </authorList>
    </citation>
    <scope>NUCLEOTIDE SEQUENCE</scope>
    <source>
        <strain evidence="1">FR3</strain>
    </source>
</reference>
<dbReference type="EMBL" id="LN856492">
    <property type="protein sequence ID" value="CDQ04714.1"/>
    <property type="molecule type" value="Genomic_DNA"/>
</dbReference>
<reference evidence="1" key="2">
    <citation type="submission" date="2012-12" db="EMBL/GenBank/DDBJ databases">
        <authorList>
            <consortium name="WormBase Consortium"/>
            <person name="Ghedin E."/>
            <person name="Paulini M."/>
        </authorList>
    </citation>
    <scope>NUCLEOTIDE SEQUENCE</scope>
    <source>
        <strain evidence="1">FR3</strain>
    </source>
</reference>
<protein>
    <submittedName>
        <fullName evidence="1">Bm8643</fullName>
    </submittedName>
</protein>
<evidence type="ECO:0000313" key="1">
    <source>
        <dbReference type="EMBL" id="CDQ04714.1"/>
    </source>
</evidence>
<dbReference type="AlphaFoldDB" id="A0A1I9G770"/>
<proteinExistence type="predicted"/>
<gene>
    <name evidence="1" type="primary">Bm8643</name>
    <name evidence="1" type="ORF">BM_Bm8643</name>
</gene>
<accession>A0A1I9G770</accession>
<organism evidence="1">
    <name type="scientific">Brugia malayi</name>
    <name type="common">Filarial nematode worm</name>
    <dbReference type="NCBI Taxonomy" id="6279"/>
    <lineage>
        <taxon>Eukaryota</taxon>
        <taxon>Metazoa</taxon>
        <taxon>Ecdysozoa</taxon>
        <taxon>Nematoda</taxon>
        <taxon>Chromadorea</taxon>
        <taxon>Rhabditida</taxon>
        <taxon>Spirurina</taxon>
        <taxon>Spiruromorpha</taxon>
        <taxon>Filarioidea</taxon>
        <taxon>Onchocercidae</taxon>
        <taxon>Brugia</taxon>
    </lineage>
</organism>
<sequence length="67" mass="7433">MEVLSTAITGCKTYPLRSSRCRSSSIVLVDVDNDDKIDDVEEDETIPLDEVENVIALECCVDSEIIK</sequence>
<name>A0A1I9G770_BRUMA</name>